<dbReference type="PANTHER" id="PTHR15615:SF108">
    <property type="entry name" value="PROTEIN CNPPD1"/>
    <property type="match status" value="1"/>
</dbReference>
<dbReference type="OrthoDB" id="244495at2759"/>
<dbReference type="Pfam" id="PF08613">
    <property type="entry name" value="Cyclin"/>
    <property type="match status" value="1"/>
</dbReference>
<keyword evidence="4" id="KW-1185">Reference proteome</keyword>
<dbReference type="CDD" id="cd20557">
    <property type="entry name" value="CYCLIN_ScPCL1-like"/>
    <property type="match status" value="1"/>
</dbReference>
<dbReference type="GO" id="GO:0005634">
    <property type="term" value="C:nucleus"/>
    <property type="evidence" value="ECO:0007669"/>
    <property type="project" value="TreeGrafter"/>
</dbReference>
<dbReference type="InterPro" id="IPR036915">
    <property type="entry name" value="Cyclin-like_sf"/>
</dbReference>
<comment type="similarity">
    <text evidence="1">Belongs to the CNPPD1 family.</text>
</comment>
<evidence type="ECO:0000256" key="1">
    <source>
        <dbReference type="ARBA" id="ARBA00038508"/>
    </source>
</evidence>
<evidence type="ECO:0000256" key="2">
    <source>
        <dbReference type="ARBA" id="ARBA00040808"/>
    </source>
</evidence>
<dbReference type="GO" id="GO:0016538">
    <property type="term" value="F:cyclin-dependent protein serine/threonine kinase regulator activity"/>
    <property type="evidence" value="ECO:0007669"/>
    <property type="project" value="TreeGrafter"/>
</dbReference>
<sequence>MNLKMFKLFTDKGFQDVNNACSSDKIYMDSHKNFQERLRKTLYYGKYADGTLPSPIVTDVAVRLINSKTSGKKSLDKHQAARITRRARISPCALMMGILYTERLAQSNPNYLKKVSSSDLFMVSMLVASKYLYDDGEGDDAYNYDWCKAGNYHIHDLNRLEREFLNSIEWKIFVSCREFFNFVNKVETRVALDQGEGRGWYSYLDMSTLFENLMFQDFLTKYLKSTGKTILGCALAYSLSIALLLSTPICFSSKGHQGTPRMDAKSIPSLSFMGQIGHSEYSLKISQSVRKRRTRLQDDVVDLKKDDHSSTFKLNQTSEPTNDIYTGDICGNCGSSMITLDRKGTFVAGRFGSEIPECISRVTCLAPLNDTIDAQKVVTSFNRVLSFIKLPFHNRSWFYGSVRFPVWENTYSDILIGFSTSTAAAA</sequence>
<gene>
    <name evidence="3" type="ORF">PACLA_8A086304</name>
</gene>
<dbReference type="EMBL" id="CACRXK020000494">
    <property type="protein sequence ID" value="CAB3982388.1"/>
    <property type="molecule type" value="Genomic_DNA"/>
</dbReference>
<protein>
    <recommendedName>
        <fullName evidence="2">Protein CNPPD1</fullName>
    </recommendedName>
</protein>
<name>A0A6S7FS25_PARCT</name>
<proteinExistence type="inferred from homology"/>
<dbReference type="Proteomes" id="UP001152795">
    <property type="component" value="Unassembled WGS sequence"/>
</dbReference>
<evidence type="ECO:0000313" key="3">
    <source>
        <dbReference type="EMBL" id="CAB3982388.1"/>
    </source>
</evidence>
<evidence type="ECO:0000313" key="4">
    <source>
        <dbReference type="Proteomes" id="UP001152795"/>
    </source>
</evidence>
<dbReference type="PANTHER" id="PTHR15615">
    <property type="match status" value="1"/>
</dbReference>
<organism evidence="3 4">
    <name type="scientific">Paramuricea clavata</name>
    <name type="common">Red gorgonian</name>
    <name type="synonym">Violescent sea-whip</name>
    <dbReference type="NCBI Taxonomy" id="317549"/>
    <lineage>
        <taxon>Eukaryota</taxon>
        <taxon>Metazoa</taxon>
        <taxon>Cnidaria</taxon>
        <taxon>Anthozoa</taxon>
        <taxon>Octocorallia</taxon>
        <taxon>Malacalcyonacea</taxon>
        <taxon>Plexauridae</taxon>
        <taxon>Paramuricea</taxon>
    </lineage>
</organism>
<dbReference type="SUPFAM" id="SSF47954">
    <property type="entry name" value="Cyclin-like"/>
    <property type="match status" value="1"/>
</dbReference>
<dbReference type="Gene3D" id="1.10.472.10">
    <property type="entry name" value="Cyclin-like"/>
    <property type="match status" value="1"/>
</dbReference>
<dbReference type="GO" id="GO:0019901">
    <property type="term" value="F:protein kinase binding"/>
    <property type="evidence" value="ECO:0007669"/>
    <property type="project" value="InterPro"/>
</dbReference>
<accession>A0A6S7FS25</accession>
<comment type="caution">
    <text evidence="3">The sequence shown here is derived from an EMBL/GenBank/DDBJ whole genome shotgun (WGS) entry which is preliminary data.</text>
</comment>
<dbReference type="GO" id="GO:0000307">
    <property type="term" value="C:cyclin-dependent protein kinase holoenzyme complex"/>
    <property type="evidence" value="ECO:0007669"/>
    <property type="project" value="TreeGrafter"/>
</dbReference>
<dbReference type="InterPro" id="IPR013922">
    <property type="entry name" value="Cyclin_PHO80-like"/>
</dbReference>
<reference evidence="3" key="1">
    <citation type="submission" date="2020-04" db="EMBL/GenBank/DDBJ databases">
        <authorList>
            <person name="Alioto T."/>
            <person name="Alioto T."/>
            <person name="Gomez Garrido J."/>
        </authorList>
    </citation>
    <scope>NUCLEOTIDE SEQUENCE</scope>
    <source>
        <strain evidence="3">A484AB</strain>
    </source>
</reference>
<dbReference type="AlphaFoldDB" id="A0A6S7FS25"/>